<evidence type="ECO:0000259" key="8">
    <source>
        <dbReference type="Pfam" id="PF00884"/>
    </source>
</evidence>
<evidence type="ECO:0000256" key="1">
    <source>
        <dbReference type="ARBA" id="ARBA00004651"/>
    </source>
</evidence>
<comment type="pathway">
    <text evidence="2">Cell wall biogenesis; lipoteichoic acid biosynthesis.</text>
</comment>
<dbReference type="GO" id="GO:0016740">
    <property type="term" value="F:transferase activity"/>
    <property type="evidence" value="ECO:0007669"/>
    <property type="project" value="UniProtKB-KW"/>
</dbReference>
<dbReference type="PANTHER" id="PTHR47371">
    <property type="entry name" value="LIPOTEICHOIC ACID SYNTHASE"/>
    <property type="match status" value="1"/>
</dbReference>
<organism evidence="9 10">
    <name type="scientific">Pseudolactococcus chungangensis CAU 28 = DSM 22330</name>
    <dbReference type="NCBI Taxonomy" id="1122154"/>
    <lineage>
        <taxon>Bacteria</taxon>
        <taxon>Bacillati</taxon>
        <taxon>Bacillota</taxon>
        <taxon>Bacilli</taxon>
        <taxon>Lactobacillales</taxon>
        <taxon>Streptococcaceae</taxon>
        <taxon>Pseudolactococcus</taxon>
    </lineage>
</organism>
<dbReference type="InterPro" id="IPR017850">
    <property type="entry name" value="Alkaline_phosphatase_core_sf"/>
</dbReference>
<keyword evidence="9" id="KW-0808">Transferase</keyword>
<keyword evidence="6 7" id="KW-0472">Membrane</keyword>
<dbReference type="OrthoDB" id="9760224at2"/>
<dbReference type="PANTHER" id="PTHR47371:SF3">
    <property type="entry name" value="PHOSPHOGLYCEROL TRANSFERASE I"/>
    <property type="match status" value="1"/>
</dbReference>
<evidence type="ECO:0000313" key="10">
    <source>
        <dbReference type="Proteomes" id="UP000185655"/>
    </source>
</evidence>
<dbReference type="STRING" id="1122154.SAMN02746068_02057"/>
<comment type="subcellular location">
    <subcellularLocation>
        <location evidence="1">Cell membrane</location>
        <topology evidence="1">Multi-pass membrane protein</topology>
    </subcellularLocation>
</comment>
<reference evidence="9 10" key="1">
    <citation type="submission" date="2016-11" db="EMBL/GenBank/DDBJ databases">
        <authorList>
            <person name="Jaros S."/>
            <person name="Januszkiewicz K."/>
            <person name="Wedrychowicz H."/>
        </authorList>
    </citation>
    <scope>NUCLEOTIDE SEQUENCE [LARGE SCALE GENOMIC DNA]</scope>
    <source>
        <strain evidence="9 10">DSM 22330</strain>
    </source>
</reference>
<dbReference type="GO" id="GO:0005886">
    <property type="term" value="C:plasma membrane"/>
    <property type="evidence" value="ECO:0007669"/>
    <property type="project" value="UniProtKB-SubCell"/>
</dbReference>
<feature type="transmembrane region" description="Helical" evidence="7">
    <location>
        <begin position="73"/>
        <end position="91"/>
    </location>
</feature>
<dbReference type="SUPFAM" id="SSF53649">
    <property type="entry name" value="Alkaline phosphatase-like"/>
    <property type="match status" value="1"/>
</dbReference>
<name>A0A1K2HJ62_9LACT</name>
<dbReference type="Gene3D" id="3.40.720.10">
    <property type="entry name" value="Alkaline Phosphatase, subunit A"/>
    <property type="match status" value="1"/>
</dbReference>
<feature type="transmembrane region" description="Helical" evidence="7">
    <location>
        <begin position="6"/>
        <end position="27"/>
    </location>
</feature>
<feature type="transmembrane region" description="Helical" evidence="7">
    <location>
        <begin position="149"/>
        <end position="169"/>
    </location>
</feature>
<feature type="transmembrane region" description="Helical" evidence="7">
    <location>
        <begin position="39"/>
        <end position="61"/>
    </location>
</feature>
<dbReference type="Proteomes" id="UP000185655">
    <property type="component" value="Unassembled WGS sequence"/>
</dbReference>
<keyword evidence="3" id="KW-1003">Cell membrane</keyword>
<dbReference type="RefSeq" id="WP_084463502.1">
    <property type="nucleotide sequence ID" value="NZ_FPKS01000019.1"/>
</dbReference>
<protein>
    <submittedName>
        <fullName evidence="9">Phosphoglycerol transferase</fullName>
    </submittedName>
</protein>
<keyword evidence="4 7" id="KW-0812">Transmembrane</keyword>
<evidence type="ECO:0000256" key="2">
    <source>
        <dbReference type="ARBA" id="ARBA00004936"/>
    </source>
</evidence>
<dbReference type="InterPro" id="IPR000917">
    <property type="entry name" value="Sulfatase_N"/>
</dbReference>
<evidence type="ECO:0000256" key="3">
    <source>
        <dbReference type="ARBA" id="ARBA00022475"/>
    </source>
</evidence>
<evidence type="ECO:0000256" key="5">
    <source>
        <dbReference type="ARBA" id="ARBA00022989"/>
    </source>
</evidence>
<feature type="domain" description="Sulfatase N-terminal" evidence="8">
    <location>
        <begin position="245"/>
        <end position="542"/>
    </location>
</feature>
<dbReference type="Pfam" id="PF00884">
    <property type="entry name" value="Sulfatase"/>
    <property type="match status" value="1"/>
</dbReference>
<sequence>MNLNIGLNLIKFAVVVYFASILLYMLPDITGRQKWLTRFGMSVFLSTVINSLACATLFLFTPLNPQTTGKIHYLLYLSIIVLLIFWSRSLLVKLNFRVKVYPLLFSWTVFVASILILGVHWLIKSFGDVNLDQIVYTLANAEGTDTTNVYTFIAGVLTPSLAFAGVSYFSGHLFLKVKKFVLSVWLSRLLKVLVIVLMLFFSSFYALSHFGWSKIANYFSDSTFIEENMVNTKKVNISFPNQKRNLIYIFVESLETSFADRDQGGDQSVNLLQPLMDVDPSAINFSNTALYGGQRQLPGMDYTVAGIIAQTAGLPLKFGGNYTQDQLNGDFSGTQIANMLPGLTSLGEILKQNGYTNYFLMGSTPNFGGRASYLEQHGDYQITGWPQAIQNGWLPEDYAENWGFEDRKLFEFAENMLTDIAQEDKLFNFSLLTSDTHFPDGYVYGDEEEVTDMQYKNVVFHSSAMVAEFIRWCQEQSWYDNTTIVVTGDHLTMDQGYVKSLDKNYTRTVFNLFLNTGLTTTFDKNRQFSNMDMFPTTLAAIGGKINSQEEQLGLGVNLFSGQKTMIEKYGYSETKKQLEQRSKFYIKQIIEGKKE</sequence>
<evidence type="ECO:0000256" key="7">
    <source>
        <dbReference type="SAM" id="Phobius"/>
    </source>
</evidence>
<accession>A0A1K2HJ62</accession>
<feature type="transmembrane region" description="Helical" evidence="7">
    <location>
        <begin position="189"/>
        <end position="212"/>
    </location>
</feature>
<dbReference type="InterPro" id="IPR050448">
    <property type="entry name" value="OpgB/LTA_synthase_biosynth"/>
</dbReference>
<dbReference type="AlphaFoldDB" id="A0A1K2HJ62"/>
<dbReference type="CDD" id="cd16015">
    <property type="entry name" value="LTA_synthase"/>
    <property type="match status" value="1"/>
</dbReference>
<gene>
    <name evidence="9" type="ORF">SAMN02746068_02057</name>
</gene>
<evidence type="ECO:0000256" key="4">
    <source>
        <dbReference type="ARBA" id="ARBA00022692"/>
    </source>
</evidence>
<evidence type="ECO:0000313" key="9">
    <source>
        <dbReference type="EMBL" id="SFZ76747.1"/>
    </source>
</evidence>
<evidence type="ECO:0000256" key="6">
    <source>
        <dbReference type="ARBA" id="ARBA00023136"/>
    </source>
</evidence>
<dbReference type="EMBL" id="FPKS01000019">
    <property type="protein sequence ID" value="SFZ76747.1"/>
    <property type="molecule type" value="Genomic_DNA"/>
</dbReference>
<feature type="transmembrane region" description="Helical" evidence="7">
    <location>
        <begin position="103"/>
        <end position="123"/>
    </location>
</feature>
<keyword evidence="5 7" id="KW-1133">Transmembrane helix</keyword>
<proteinExistence type="predicted"/>